<evidence type="ECO:0008006" key="16">
    <source>
        <dbReference type="Google" id="ProtNLM"/>
    </source>
</evidence>
<comment type="similarity">
    <text evidence="9">Belongs to the monovalent cation:proton antiporter 2 (CPA2) transporter (TC 2.A.37) family. CHX (TC 2.A.37.4) subfamily.</text>
</comment>
<evidence type="ECO:0000256" key="2">
    <source>
        <dbReference type="ARBA" id="ARBA00022448"/>
    </source>
</evidence>
<dbReference type="Pfam" id="PF00999">
    <property type="entry name" value="Na_H_Exchanger"/>
    <property type="match status" value="1"/>
</dbReference>
<dbReference type="Gene3D" id="3.40.50.12370">
    <property type="match status" value="1"/>
</dbReference>
<dbReference type="Pfam" id="PF23256">
    <property type="entry name" value="CHX17_2nd"/>
    <property type="match status" value="1"/>
</dbReference>
<keyword evidence="2" id="KW-0813">Transport</keyword>
<protein>
    <recommendedName>
        <fullName evidence="16">Cation/H+ exchanger domain-containing protein</fullName>
    </recommendedName>
</protein>
<sequence length="850" mass="93007">MVCGATEPFFSVREDRGCRLVPKPDILKACYATIVSGYTVSTKIQEKTSAPPKALQKETNITKTQYLIREAFTAMVLSPKLLNSIHGNLGDKIFPDQSRTILETVANLGLLYAMFIKGLHVELTLIARKTTKTLTLAYAVMILPFAIGCGSYLAFTKQIQGTHNVVVECIFWGTIAATTSFPTLAPFLPKLKLLCTDIGREALSMGMINGVFSWFLLFFTLALSANSSNIDRHSIDLPTTGWVLLFMFLFLLICAIVIRPLISKMVSNVPEGENYSDHTIQMILFLVLACGLIADFIGSHFIFGAFVLGMCIPNGVAATLIEKMEDCVLGILMPLYFAVIGTRLDLAAFFGQLRLTWGILIAVTTKAICTILISLFFNMDFSDGMALGVLLSAKGLLPLVIANIAHERGHLTDIAFTGVLFVILLSTTMVGPVMTLCYKRIKKSGQSYEQRALEGARPTDELRLITCIHAPRNVPSIINLLEITNITAQTPVAVFALHLVEQVGQAPAMLIEHASSDSSSSWGISVKPLFNRIRTHSEQIISAFHDYEQQSSATAFIQTLTVVSPVDTMHEDICSLAENKHAALIILSFHKQQGVDGKLEDTNIEFRSVNQNVMSIAPCSVGLLVDRGLRMLSFSSSSAATMGSLNGRNREDIRVVMVFIGGPDDREALTYAWRMAGHPLVTLTVVRFIAGENAMDTSQPLDYLDNGATPTNGEATSLTILTQNEKEKQLDNQFLYAFQQRTAHDPSIHYTETVSNNGEETISLLRQVHRDFDLYIVGRGDSVLSPLTAGLAEWSDCPELGPMGDVLITSDFAGSASVLVIQQHRGGVRYNASESMYNNEGAPVNSCEQA</sequence>
<dbReference type="GO" id="GO:0016020">
    <property type="term" value="C:membrane"/>
    <property type="evidence" value="ECO:0007669"/>
    <property type="project" value="UniProtKB-SubCell"/>
</dbReference>
<gene>
    <name evidence="14" type="ORF">Cgig2_029318</name>
</gene>
<evidence type="ECO:0000256" key="8">
    <source>
        <dbReference type="ARBA" id="ARBA00023136"/>
    </source>
</evidence>
<feature type="domain" description="Cation/H(+) antiporter C-terminal" evidence="13">
    <location>
        <begin position="654"/>
        <end position="826"/>
    </location>
</feature>
<dbReference type="InterPro" id="IPR006153">
    <property type="entry name" value="Cation/H_exchanger_TM"/>
</dbReference>
<organism evidence="14 15">
    <name type="scientific">Carnegiea gigantea</name>
    <dbReference type="NCBI Taxonomy" id="171969"/>
    <lineage>
        <taxon>Eukaryota</taxon>
        <taxon>Viridiplantae</taxon>
        <taxon>Streptophyta</taxon>
        <taxon>Embryophyta</taxon>
        <taxon>Tracheophyta</taxon>
        <taxon>Spermatophyta</taxon>
        <taxon>Magnoliopsida</taxon>
        <taxon>eudicotyledons</taxon>
        <taxon>Gunneridae</taxon>
        <taxon>Pentapetalae</taxon>
        <taxon>Caryophyllales</taxon>
        <taxon>Cactineae</taxon>
        <taxon>Cactaceae</taxon>
        <taxon>Cactoideae</taxon>
        <taxon>Echinocereeae</taxon>
        <taxon>Carnegiea</taxon>
    </lineage>
</organism>
<evidence type="ECO:0000256" key="5">
    <source>
        <dbReference type="ARBA" id="ARBA00022958"/>
    </source>
</evidence>
<dbReference type="PANTHER" id="PTHR32468">
    <property type="entry name" value="CATION/H + ANTIPORTER"/>
    <property type="match status" value="1"/>
</dbReference>
<keyword evidence="4 10" id="KW-0812">Transmembrane</keyword>
<dbReference type="InterPro" id="IPR038770">
    <property type="entry name" value="Na+/solute_symporter_sf"/>
</dbReference>
<dbReference type="Gene3D" id="1.20.1530.20">
    <property type="match status" value="1"/>
</dbReference>
<evidence type="ECO:0000313" key="15">
    <source>
        <dbReference type="Proteomes" id="UP001153076"/>
    </source>
</evidence>
<feature type="transmembrane region" description="Helical" evidence="10">
    <location>
        <begin position="283"/>
        <end position="308"/>
    </location>
</feature>
<keyword evidence="15" id="KW-1185">Reference proteome</keyword>
<evidence type="ECO:0000256" key="10">
    <source>
        <dbReference type="SAM" id="Phobius"/>
    </source>
</evidence>
<dbReference type="Proteomes" id="UP001153076">
    <property type="component" value="Unassembled WGS sequence"/>
</dbReference>
<keyword evidence="7" id="KW-0406">Ion transport</keyword>
<keyword evidence="8 10" id="KW-0472">Membrane</keyword>
<evidence type="ECO:0000259" key="12">
    <source>
        <dbReference type="Pfam" id="PF23256"/>
    </source>
</evidence>
<feature type="transmembrane region" description="Helical" evidence="10">
    <location>
        <begin position="357"/>
        <end position="378"/>
    </location>
</feature>
<dbReference type="InterPro" id="IPR050794">
    <property type="entry name" value="CPA2_transporter"/>
</dbReference>
<feature type="transmembrane region" description="Helical" evidence="10">
    <location>
        <begin position="414"/>
        <end position="434"/>
    </location>
</feature>
<feature type="transmembrane region" description="Helical" evidence="10">
    <location>
        <begin position="201"/>
        <end position="222"/>
    </location>
</feature>
<evidence type="ECO:0000256" key="1">
    <source>
        <dbReference type="ARBA" id="ARBA00004141"/>
    </source>
</evidence>
<keyword evidence="5" id="KW-0630">Potassium</keyword>
<dbReference type="OrthoDB" id="1726706at2759"/>
<keyword evidence="3" id="KW-0633">Potassium transport</keyword>
<dbReference type="GO" id="GO:0006813">
    <property type="term" value="P:potassium ion transport"/>
    <property type="evidence" value="ECO:0007669"/>
    <property type="project" value="UniProtKB-KW"/>
</dbReference>
<feature type="domain" description="Cation/H+ exchanger transmembrane" evidence="11">
    <location>
        <begin position="70"/>
        <end position="433"/>
    </location>
</feature>
<keyword evidence="6 10" id="KW-1133">Transmembrane helix</keyword>
<proteinExistence type="inferred from homology"/>
<dbReference type="GO" id="GO:0015297">
    <property type="term" value="F:antiporter activity"/>
    <property type="evidence" value="ECO:0007669"/>
    <property type="project" value="InterPro"/>
</dbReference>
<comment type="caution">
    <text evidence="14">The sequence shown here is derived from an EMBL/GenBank/DDBJ whole genome shotgun (WGS) entry which is preliminary data.</text>
</comment>
<feature type="transmembrane region" description="Helical" evidence="10">
    <location>
        <begin position="136"/>
        <end position="155"/>
    </location>
</feature>
<feature type="transmembrane region" description="Helical" evidence="10">
    <location>
        <begin position="170"/>
        <end position="189"/>
    </location>
</feature>
<dbReference type="InterPro" id="IPR057290">
    <property type="entry name" value="CHX17_C"/>
</dbReference>
<evidence type="ECO:0000256" key="7">
    <source>
        <dbReference type="ARBA" id="ARBA00023065"/>
    </source>
</evidence>
<feature type="transmembrane region" description="Helical" evidence="10">
    <location>
        <begin position="328"/>
        <end position="350"/>
    </location>
</feature>
<dbReference type="InterPro" id="IPR057291">
    <property type="entry name" value="CHX17_2nd"/>
</dbReference>
<feature type="transmembrane region" description="Helical" evidence="10">
    <location>
        <begin position="242"/>
        <end position="262"/>
    </location>
</feature>
<dbReference type="PANTHER" id="PTHR32468:SF26">
    <property type="entry name" value="CATION_H(+) ANTIPORTER 15"/>
    <property type="match status" value="1"/>
</dbReference>
<dbReference type="GO" id="GO:0006885">
    <property type="term" value="P:regulation of pH"/>
    <property type="evidence" value="ECO:0007669"/>
    <property type="project" value="TreeGrafter"/>
</dbReference>
<evidence type="ECO:0000256" key="3">
    <source>
        <dbReference type="ARBA" id="ARBA00022538"/>
    </source>
</evidence>
<reference evidence="14" key="1">
    <citation type="submission" date="2022-04" db="EMBL/GenBank/DDBJ databases">
        <title>Carnegiea gigantea Genome sequencing and assembly v2.</title>
        <authorList>
            <person name="Copetti D."/>
            <person name="Sanderson M.J."/>
            <person name="Burquez A."/>
            <person name="Wojciechowski M.F."/>
        </authorList>
    </citation>
    <scope>NUCLEOTIDE SEQUENCE</scope>
    <source>
        <strain evidence="14">SGP5-SGP5p</strain>
        <tissue evidence="14">Aerial part</tissue>
    </source>
</reference>
<dbReference type="GO" id="GO:1902600">
    <property type="term" value="P:proton transmembrane transport"/>
    <property type="evidence" value="ECO:0007669"/>
    <property type="project" value="InterPro"/>
</dbReference>
<evidence type="ECO:0000259" key="11">
    <source>
        <dbReference type="Pfam" id="PF00999"/>
    </source>
</evidence>
<dbReference type="Pfam" id="PF23259">
    <property type="entry name" value="CHX17_C"/>
    <property type="match status" value="1"/>
</dbReference>
<accession>A0A9Q1QQG7</accession>
<dbReference type="EMBL" id="JAKOGI010000018">
    <property type="protein sequence ID" value="KAJ8449956.1"/>
    <property type="molecule type" value="Genomic_DNA"/>
</dbReference>
<evidence type="ECO:0000259" key="13">
    <source>
        <dbReference type="Pfam" id="PF23259"/>
    </source>
</evidence>
<dbReference type="GO" id="GO:0012505">
    <property type="term" value="C:endomembrane system"/>
    <property type="evidence" value="ECO:0007669"/>
    <property type="project" value="TreeGrafter"/>
</dbReference>
<evidence type="ECO:0000256" key="9">
    <source>
        <dbReference type="ARBA" id="ARBA00038341"/>
    </source>
</evidence>
<evidence type="ECO:0000256" key="6">
    <source>
        <dbReference type="ARBA" id="ARBA00022989"/>
    </source>
</evidence>
<name>A0A9Q1QQG7_9CARY</name>
<dbReference type="AlphaFoldDB" id="A0A9Q1QQG7"/>
<comment type="subcellular location">
    <subcellularLocation>
        <location evidence="1">Membrane</location>
        <topology evidence="1">Multi-pass membrane protein</topology>
    </subcellularLocation>
</comment>
<feature type="domain" description="Cation/H(+) antiporter central" evidence="12">
    <location>
        <begin position="494"/>
        <end position="630"/>
    </location>
</feature>
<evidence type="ECO:0000313" key="14">
    <source>
        <dbReference type="EMBL" id="KAJ8449956.1"/>
    </source>
</evidence>
<feature type="transmembrane region" description="Helical" evidence="10">
    <location>
        <begin position="384"/>
        <end position="402"/>
    </location>
</feature>
<evidence type="ECO:0000256" key="4">
    <source>
        <dbReference type="ARBA" id="ARBA00022692"/>
    </source>
</evidence>